<keyword evidence="3 7" id="KW-0227">DNA damage</keyword>
<dbReference type="Gene3D" id="3.40.1170.10">
    <property type="entry name" value="DNA repair protein MutS, domain I"/>
    <property type="match status" value="1"/>
</dbReference>
<dbReference type="InterPro" id="IPR005748">
    <property type="entry name" value="DNA_mismatch_repair_MutS"/>
</dbReference>
<dbReference type="Pfam" id="PF01624">
    <property type="entry name" value="MutS_I"/>
    <property type="match status" value="1"/>
</dbReference>
<protein>
    <recommendedName>
        <fullName evidence="7 8">DNA mismatch repair protein MutS</fullName>
    </recommendedName>
</protein>
<dbReference type="GO" id="GO:0140664">
    <property type="term" value="F:ATP-dependent DNA damage sensor activity"/>
    <property type="evidence" value="ECO:0007669"/>
    <property type="project" value="InterPro"/>
</dbReference>
<dbReference type="RefSeq" id="WP_264844074.1">
    <property type="nucleotide sequence ID" value="NZ_AP025628.1"/>
</dbReference>
<organism evidence="11 12">
    <name type="scientific">Caldinitratiruptor microaerophilus</name>
    <dbReference type="NCBI Taxonomy" id="671077"/>
    <lineage>
        <taxon>Bacteria</taxon>
        <taxon>Bacillati</taxon>
        <taxon>Bacillota</taxon>
        <taxon>Clostridia</taxon>
        <taxon>Eubacteriales</taxon>
        <taxon>Symbiobacteriaceae</taxon>
        <taxon>Caldinitratiruptor</taxon>
    </lineage>
</organism>
<dbReference type="SMART" id="SM00534">
    <property type="entry name" value="MUTSac"/>
    <property type="match status" value="1"/>
</dbReference>
<dbReference type="Gene3D" id="3.40.50.300">
    <property type="entry name" value="P-loop containing nucleotide triphosphate hydrolases"/>
    <property type="match status" value="1"/>
</dbReference>
<evidence type="ECO:0000256" key="7">
    <source>
        <dbReference type="HAMAP-Rule" id="MF_00096"/>
    </source>
</evidence>
<evidence type="ECO:0000313" key="12">
    <source>
        <dbReference type="Proteomes" id="UP001163687"/>
    </source>
</evidence>
<dbReference type="AlphaFoldDB" id="A0AA35CIT7"/>
<dbReference type="GO" id="GO:0005829">
    <property type="term" value="C:cytosol"/>
    <property type="evidence" value="ECO:0007669"/>
    <property type="project" value="TreeGrafter"/>
</dbReference>
<dbReference type="InterPro" id="IPR007861">
    <property type="entry name" value="DNA_mismatch_repair_MutS_clamp"/>
</dbReference>
<dbReference type="Pfam" id="PF05192">
    <property type="entry name" value="MutS_III"/>
    <property type="match status" value="1"/>
</dbReference>
<keyword evidence="6 7" id="KW-0234">DNA repair</keyword>
<evidence type="ECO:0000256" key="6">
    <source>
        <dbReference type="ARBA" id="ARBA00023204"/>
    </source>
</evidence>
<dbReference type="GO" id="GO:0030983">
    <property type="term" value="F:mismatched DNA binding"/>
    <property type="evidence" value="ECO:0007669"/>
    <property type="project" value="InterPro"/>
</dbReference>
<dbReference type="FunFam" id="3.40.50.300:FF:001579">
    <property type="entry name" value="DNA mismatch repair protein MutS"/>
    <property type="match status" value="1"/>
</dbReference>
<comment type="similarity">
    <text evidence="1 7 9">Belongs to the DNA mismatch repair MutS family.</text>
</comment>
<evidence type="ECO:0000256" key="2">
    <source>
        <dbReference type="ARBA" id="ARBA00022741"/>
    </source>
</evidence>
<sequence>MSLPGQDAGLTPMFAQYREFKQQYPDALLLFRLGDFYELFFEDAEVAARELDLVLTGRDGGKALGRVPMCGVPYHSADAYIARLIERGHKVAICEQMEDPRQAKGLVRREVIRVVTPGTLVEPRSLEEKESHFLAAVCQGRTGFGLAYADLSTGEFAACELSGAHGLRQLVEELGRIEPREVLLEPGLERAPGITAPLERMGAALTPYGSGAFRHEAAYRLLCRHFGTHSLRGFGAEDKELAVRAAGAVLQYLEETQKTTLGHITALNVYYPGSYLVLDPATRRNLELTRALRDGGRRGTLLEVLDRTVTAMGGRLLRAWLEQPLLDLAAIRARHEAVGELVQAPLLRGELRSLLGDMRDVERLAGRVAYGSAGPRDLVALGRSLAVLPSLRVLLEEAGSPRLVELRERLDLLDDVRDLLGRAIADDPPVSPTEGGVIRDGFDEEVDRLRAAARDGKSWIAALEARERERTGIKSLKVGYNKVFGYYIEVTRANLAAVPDDYQRRQTLAGAERFVTPDLKAMEEQVLGAEERLAAREYELFAEVRRQVAAQVGRIQASARAVAEIDVLAALAEVAAVYGYTRPVVDHGEVIEIQGGRHPVLERVLPEGRFVPNDCLLDTGENRLLLITGPNMGGKSTYMRQVALITLMAQMGSFVPAQAARIGLVDRIFTRVGASDDLATGQSTFMVEMSEVAAILHAATRRSLIVLDEIGRGTATFDGLSIAWAVAEYVADPTRIGARTLFATHYHELCELEGLLPGVKNYSVAVREKGDEITFLYQIVRGGADRSYGIQVARLAGLPRAVVDRAREILATLEQQEGQRRARREAAAARARQPVQLSFFESRPHPVVEELLALNVMALTPLEALNLLHSLQEKAKEGR</sequence>
<dbReference type="InterPro" id="IPR016151">
    <property type="entry name" value="DNA_mismatch_repair_MutS_N"/>
</dbReference>
<dbReference type="InterPro" id="IPR000432">
    <property type="entry name" value="DNA_mismatch_repair_MutS_C"/>
</dbReference>
<evidence type="ECO:0000313" key="11">
    <source>
        <dbReference type="EMBL" id="BDG60000.1"/>
    </source>
</evidence>
<dbReference type="HAMAP" id="MF_00096">
    <property type="entry name" value="MutS"/>
    <property type="match status" value="1"/>
</dbReference>
<name>A0AA35CIT7_9FIRM</name>
<dbReference type="GO" id="GO:0006298">
    <property type="term" value="P:mismatch repair"/>
    <property type="evidence" value="ECO:0007669"/>
    <property type="project" value="UniProtKB-UniRule"/>
</dbReference>
<proteinExistence type="inferred from homology"/>
<dbReference type="GO" id="GO:0003684">
    <property type="term" value="F:damaged DNA binding"/>
    <property type="evidence" value="ECO:0007669"/>
    <property type="project" value="UniProtKB-UniRule"/>
</dbReference>
<comment type="function">
    <text evidence="7">This protein is involved in the repair of mismatches in DNA. It is possible that it carries out the mismatch recognition step. This protein has a weak ATPase activity.</text>
</comment>
<dbReference type="Pfam" id="PF00488">
    <property type="entry name" value="MutS_V"/>
    <property type="match status" value="1"/>
</dbReference>
<dbReference type="GO" id="GO:0005524">
    <property type="term" value="F:ATP binding"/>
    <property type="evidence" value="ECO:0007669"/>
    <property type="project" value="UniProtKB-UniRule"/>
</dbReference>
<dbReference type="PANTHER" id="PTHR11361:SF34">
    <property type="entry name" value="DNA MISMATCH REPAIR PROTEIN MSH1, MITOCHONDRIAL"/>
    <property type="match status" value="1"/>
</dbReference>
<dbReference type="NCBIfam" id="NF003810">
    <property type="entry name" value="PRK05399.1"/>
    <property type="match status" value="1"/>
</dbReference>
<accession>A0AA35CIT7</accession>
<gene>
    <name evidence="7 11" type="primary">mutS</name>
    <name evidence="11" type="ORF">caldi_10900</name>
</gene>
<dbReference type="SUPFAM" id="SSF48334">
    <property type="entry name" value="DNA repair protein MutS, domain III"/>
    <property type="match status" value="1"/>
</dbReference>
<evidence type="ECO:0000256" key="4">
    <source>
        <dbReference type="ARBA" id="ARBA00022840"/>
    </source>
</evidence>
<dbReference type="InterPro" id="IPR027417">
    <property type="entry name" value="P-loop_NTPase"/>
</dbReference>
<evidence type="ECO:0000259" key="10">
    <source>
        <dbReference type="PROSITE" id="PS00486"/>
    </source>
</evidence>
<dbReference type="Proteomes" id="UP001163687">
    <property type="component" value="Chromosome"/>
</dbReference>
<dbReference type="SMART" id="SM00533">
    <property type="entry name" value="MUTSd"/>
    <property type="match status" value="1"/>
</dbReference>
<dbReference type="Pfam" id="PF05190">
    <property type="entry name" value="MutS_IV"/>
    <property type="match status" value="1"/>
</dbReference>
<feature type="binding site" evidence="7">
    <location>
        <begin position="629"/>
        <end position="636"/>
    </location>
    <ligand>
        <name>ATP</name>
        <dbReference type="ChEBI" id="CHEBI:30616"/>
    </ligand>
</feature>
<keyword evidence="4 7" id="KW-0067">ATP-binding</keyword>
<feature type="domain" description="DNA mismatch repair proteins mutS family" evidence="10">
    <location>
        <begin position="703"/>
        <end position="719"/>
    </location>
</feature>
<dbReference type="FunFam" id="1.10.1420.10:FF:000007">
    <property type="entry name" value="DNA mismatch repair protein MutS"/>
    <property type="match status" value="1"/>
</dbReference>
<dbReference type="InterPro" id="IPR007860">
    <property type="entry name" value="DNA_mmatch_repair_MutS_con_dom"/>
</dbReference>
<evidence type="ECO:0000256" key="8">
    <source>
        <dbReference type="NCBIfam" id="TIGR01070"/>
    </source>
</evidence>
<dbReference type="KEGG" id="cmic:caldi_10900"/>
<evidence type="ECO:0000256" key="3">
    <source>
        <dbReference type="ARBA" id="ARBA00022763"/>
    </source>
</evidence>
<dbReference type="FunFam" id="3.40.1170.10:FF:000001">
    <property type="entry name" value="DNA mismatch repair protein MutS"/>
    <property type="match status" value="1"/>
</dbReference>
<dbReference type="SUPFAM" id="SSF53150">
    <property type="entry name" value="DNA repair protein MutS, domain II"/>
    <property type="match status" value="1"/>
</dbReference>
<reference evidence="11" key="1">
    <citation type="submission" date="2022-03" db="EMBL/GenBank/DDBJ databases">
        <title>Complete genome sequence of Caldinitratiruptor microaerophilus.</title>
        <authorList>
            <person name="Mukaiyama R."/>
            <person name="Nishiyama T."/>
            <person name="Ueda K."/>
        </authorList>
    </citation>
    <scope>NUCLEOTIDE SEQUENCE</scope>
    <source>
        <strain evidence="11">JCM 16183</strain>
    </source>
</reference>
<dbReference type="NCBIfam" id="TIGR01070">
    <property type="entry name" value="mutS1"/>
    <property type="match status" value="1"/>
</dbReference>
<dbReference type="EMBL" id="AP025628">
    <property type="protein sequence ID" value="BDG60000.1"/>
    <property type="molecule type" value="Genomic_DNA"/>
</dbReference>
<dbReference type="SUPFAM" id="SSF52540">
    <property type="entry name" value="P-loop containing nucleoside triphosphate hydrolases"/>
    <property type="match status" value="1"/>
</dbReference>
<dbReference type="InterPro" id="IPR017261">
    <property type="entry name" value="DNA_mismatch_repair_MutS/MSH"/>
</dbReference>
<dbReference type="PANTHER" id="PTHR11361">
    <property type="entry name" value="DNA MISMATCH REPAIR PROTEIN MUTS FAMILY MEMBER"/>
    <property type="match status" value="1"/>
</dbReference>
<evidence type="ECO:0000256" key="5">
    <source>
        <dbReference type="ARBA" id="ARBA00023125"/>
    </source>
</evidence>
<dbReference type="InterPro" id="IPR036187">
    <property type="entry name" value="DNA_mismatch_repair_MutS_sf"/>
</dbReference>
<dbReference type="CDD" id="cd03284">
    <property type="entry name" value="ABC_MutS1"/>
    <property type="match status" value="1"/>
</dbReference>
<dbReference type="Gene3D" id="3.30.420.110">
    <property type="entry name" value="MutS, connector domain"/>
    <property type="match status" value="1"/>
</dbReference>
<dbReference type="Pfam" id="PF05188">
    <property type="entry name" value="MutS_II"/>
    <property type="match status" value="1"/>
</dbReference>
<dbReference type="PIRSF" id="PIRSF037677">
    <property type="entry name" value="DNA_mis_repair_Msh6"/>
    <property type="match status" value="1"/>
</dbReference>
<evidence type="ECO:0000256" key="9">
    <source>
        <dbReference type="RuleBase" id="RU003756"/>
    </source>
</evidence>
<dbReference type="InterPro" id="IPR007696">
    <property type="entry name" value="DNA_mismatch_repair_MutS_core"/>
</dbReference>
<evidence type="ECO:0000256" key="1">
    <source>
        <dbReference type="ARBA" id="ARBA00006271"/>
    </source>
</evidence>
<keyword evidence="12" id="KW-1185">Reference proteome</keyword>
<dbReference type="InterPro" id="IPR007695">
    <property type="entry name" value="DNA_mismatch_repair_MutS-lik_N"/>
</dbReference>
<dbReference type="InterPro" id="IPR036678">
    <property type="entry name" value="MutS_con_dom_sf"/>
</dbReference>
<dbReference type="PROSITE" id="PS00486">
    <property type="entry name" value="DNA_MISMATCH_REPAIR_2"/>
    <property type="match status" value="1"/>
</dbReference>
<dbReference type="InterPro" id="IPR045076">
    <property type="entry name" value="MutS"/>
</dbReference>
<dbReference type="Gene3D" id="1.10.1420.10">
    <property type="match status" value="2"/>
</dbReference>
<keyword evidence="2 7" id="KW-0547">Nucleotide-binding</keyword>
<keyword evidence="5 7" id="KW-0238">DNA-binding</keyword>
<dbReference type="SUPFAM" id="SSF55271">
    <property type="entry name" value="DNA repair protein MutS, domain I"/>
    <property type="match status" value="1"/>
</dbReference>